<keyword evidence="1" id="KW-0378">Hydrolase</keyword>
<dbReference type="AlphaFoldDB" id="A0A8T0YJQ4"/>
<proteinExistence type="predicted"/>
<dbReference type="InterPro" id="IPR013783">
    <property type="entry name" value="Ig-like_fold"/>
</dbReference>
<comment type="caution">
    <text evidence="2">The sequence shown here is derived from an EMBL/GenBank/DDBJ whole genome shotgun (WGS) entry which is preliminary data.</text>
</comment>
<organism evidence="2 3">
    <name type="scientific">Phytophthora cactorum</name>
    <dbReference type="NCBI Taxonomy" id="29920"/>
    <lineage>
        <taxon>Eukaryota</taxon>
        <taxon>Sar</taxon>
        <taxon>Stramenopiles</taxon>
        <taxon>Oomycota</taxon>
        <taxon>Peronosporomycetes</taxon>
        <taxon>Peronosporales</taxon>
        <taxon>Peronosporaceae</taxon>
        <taxon>Phytophthora</taxon>
    </lineage>
</organism>
<dbReference type="Gene3D" id="3.40.50.1700">
    <property type="entry name" value="Glycoside hydrolase family 3 C-terminal domain"/>
    <property type="match status" value="1"/>
</dbReference>
<evidence type="ECO:0000313" key="3">
    <source>
        <dbReference type="Proteomes" id="UP000735874"/>
    </source>
</evidence>
<dbReference type="Gene3D" id="2.60.40.10">
    <property type="entry name" value="Immunoglobulins"/>
    <property type="match status" value="1"/>
</dbReference>
<evidence type="ECO:0000313" key="2">
    <source>
        <dbReference type="EMBL" id="KAG2846881.1"/>
    </source>
</evidence>
<evidence type="ECO:0008006" key="4">
    <source>
        <dbReference type="Google" id="ProtNLM"/>
    </source>
</evidence>
<gene>
    <name evidence="2" type="ORF">PC113_g17882</name>
</gene>
<protein>
    <recommendedName>
        <fullName evidence="4">Glycoside hydrolase family 3 C-terminal domain-containing protein</fullName>
    </recommendedName>
</protein>
<sequence length="90" mass="10131">MAEILYGKVNPSGRMPITYPKRPANIEMAYNHLVMSMCQDSSLESQSSREEVDVSVDVTNSCSMAGKETVMLFLIQPYRSLNVPEMKLLK</sequence>
<dbReference type="InterPro" id="IPR036881">
    <property type="entry name" value="Glyco_hydro_3_C_sf"/>
</dbReference>
<evidence type="ECO:0000256" key="1">
    <source>
        <dbReference type="ARBA" id="ARBA00022801"/>
    </source>
</evidence>
<dbReference type="Proteomes" id="UP000735874">
    <property type="component" value="Unassembled WGS sequence"/>
</dbReference>
<dbReference type="SUPFAM" id="SSF52279">
    <property type="entry name" value="Beta-D-glucan exohydrolase, C-terminal domain"/>
    <property type="match status" value="1"/>
</dbReference>
<dbReference type="EMBL" id="RCMG01000801">
    <property type="protein sequence ID" value="KAG2846881.1"/>
    <property type="molecule type" value="Genomic_DNA"/>
</dbReference>
<name>A0A8T0YJQ4_9STRA</name>
<reference evidence="2" key="1">
    <citation type="submission" date="2018-10" db="EMBL/GenBank/DDBJ databases">
        <title>Effector identification in a new, highly contiguous assembly of the strawberry crown rot pathogen Phytophthora cactorum.</title>
        <authorList>
            <person name="Armitage A.D."/>
            <person name="Nellist C.F."/>
            <person name="Bates H."/>
            <person name="Vickerstaff R.J."/>
            <person name="Harrison R.J."/>
        </authorList>
    </citation>
    <scope>NUCLEOTIDE SEQUENCE</scope>
    <source>
        <strain evidence="2">15-7</strain>
    </source>
</reference>
<dbReference type="GO" id="GO:0005975">
    <property type="term" value="P:carbohydrate metabolic process"/>
    <property type="evidence" value="ECO:0007669"/>
    <property type="project" value="InterPro"/>
</dbReference>
<accession>A0A8T0YJQ4</accession>
<dbReference type="GO" id="GO:0004553">
    <property type="term" value="F:hydrolase activity, hydrolyzing O-glycosyl compounds"/>
    <property type="evidence" value="ECO:0007669"/>
    <property type="project" value="InterPro"/>
</dbReference>